<reference evidence="1 2" key="1">
    <citation type="submission" date="2017-01" db="EMBL/GenBank/DDBJ databases">
        <authorList>
            <person name="Mah S.A."/>
            <person name="Swanson W.J."/>
            <person name="Moy G.W."/>
            <person name="Vacquier V.D."/>
        </authorList>
    </citation>
    <scope>NUCLEOTIDE SEQUENCE [LARGE SCALE GENOMIC DNA]</scope>
    <source>
        <strain evidence="1 2">GSMNP</strain>
    </source>
</reference>
<dbReference type="EMBL" id="LSSN01000305">
    <property type="protein sequence ID" value="OMJ24651.1"/>
    <property type="molecule type" value="Genomic_DNA"/>
</dbReference>
<gene>
    <name evidence="1" type="ORF">AYI70_g1446</name>
</gene>
<protein>
    <submittedName>
        <fullName evidence="1">Uncharacterized protein</fullName>
    </submittedName>
</protein>
<sequence>MSSGNKNIVAPSFLAIEIEYFAFIFASSSFNPLVTKLGSTIPFFIPSRTSNKNVPDFSFESLNVLIEKSLNRGIWLAAVSFAHFTISRSVTSLPCVDSDCSV</sequence>
<evidence type="ECO:0000313" key="1">
    <source>
        <dbReference type="EMBL" id="OMJ24651.1"/>
    </source>
</evidence>
<keyword evidence="2" id="KW-1185">Reference proteome</keyword>
<dbReference type="OrthoDB" id="10562218at2759"/>
<comment type="caution">
    <text evidence="1">The sequence shown here is derived from an EMBL/GenBank/DDBJ whole genome shotgun (WGS) entry which is preliminary data.</text>
</comment>
<dbReference type="Proteomes" id="UP000187283">
    <property type="component" value="Unassembled WGS sequence"/>
</dbReference>
<evidence type="ECO:0000313" key="2">
    <source>
        <dbReference type="Proteomes" id="UP000187283"/>
    </source>
</evidence>
<name>A0A1R1YCK9_9FUNG</name>
<proteinExistence type="predicted"/>
<organism evidence="1 2">
    <name type="scientific">Smittium culicis</name>
    <dbReference type="NCBI Taxonomy" id="133412"/>
    <lineage>
        <taxon>Eukaryota</taxon>
        <taxon>Fungi</taxon>
        <taxon>Fungi incertae sedis</taxon>
        <taxon>Zoopagomycota</taxon>
        <taxon>Kickxellomycotina</taxon>
        <taxon>Harpellomycetes</taxon>
        <taxon>Harpellales</taxon>
        <taxon>Legeriomycetaceae</taxon>
        <taxon>Smittium</taxon>
    </lineage>
</organism>
<accession>A0A1R1YCK9</accession>
<dbReference type="AlphaFoldDB" id="A0A1R1YCK9"/>